<evidence type="ECO:0000313" key="1">
    <source>
        <dbReference type="EMBL" id="KRK83502.1"/>
    </source>
</evidence>
<comment type="caution">
    <text evidence="1">The sequence shown here is derived from an EMBL/GenBank/DDBJ whole genome shotgun (WGS) entry which is preliminary data.</text>
</comment>
<evidence type="ECO:0000313" key="2">
    <source>
        <dbReference type="Proteomes" id="UP000051515"/>
    </source>
</evidence>
<dbReference type="AlphaFoldDB" id="A0A0R1KIZ8"/>
<keyword evidence="2" id="KW-1185">Reference proteome</keyword>
<dbReference type="STRING" id="1423788.FC78_GL001458"/>
<sequence length="232" mass="25633">MKTKKMFLTNGLVWGWILILGLGQIDIVNASSNDNSDVVENVNATKQDENIDTSSNTVHDFTIHLGDSAPMLKDFVNSDGDRQKFTRLDLTKVDLAKEGTYDVVVSTANGENVTVHLTILPIAPVKSTDNSNTENKSDTKIVNKSKNHVQPLKTTGMVMFGTVYKAPEVKKEAVKETEQSHFKDNLVSARRNPANNLKTFPQTGNDNDIKVRLLGVALGFLALINLDFKKFN</sequence>
<dbReference type="EMBL" id="AZDY01000036">
    <property type="protein sequence ID" value="KRK83502.1"/>
    <property type="molecule type" value="Genomic_DNA"/>
</dbReference>
<organism evidence="1 2">
    <name type="scientific">Companilactobacillus bobalius DSM 19674</name>
    <dbReference type="NCBI Taxonomy" id="1423788"/>
    <lineage>
        <taxon>Bacteria</taxon>
        <taxon>Bacillati</taxon>
        <taxon>Bacillota</taxon>
        <taxon>Bacilli</taxon>
        <taxon>Lactobacillales</taxon>
        <taxon>Lactobacillaceae</taxon>
        <taxon>Companilactobacillus</taxon>
        <taxon>Companilactobacillus bobalius</taxon>
    </lineage>
</organism>
<dbReference type="Proteomes" id="UP000051515">
    <property type="component" value="Unassembled WGS sequence"/>
</dbReference>
<proteinExistence type="predicted"/>
<protein>
    <submittedName>
        <fullName evidence="1">Uncharacterized protein</fullName>
    </submittedName>
</protein>
<accession>A0A0R1KIZ8</accession>
<reference evidence="1 2" key="1">
    <citation type="journal article" date="2015" name="Genome Announc.">
        <title>Expanding the biotechnology potential of lactobacilli through comparative genomics of 213 strains and associated genera.</title>
        <authorList>
            <person name="Sun Z."/>
            <person name="Harris H.M."/>
            <person name="McCann A."/>
            <person name="Guo C."/>
            <person name="Argimon S."/>
            <person name="Zhang W."/>
            <person name="Yang X."/>
            <person name="Jeffery I.B."/>
            <person name="Cooney J.C."/>
            <person name="Kagawa T.F."/>
            <person name="Liu W."/>
            <person name="Song Y."/>
            <person name="Salvetti E."/>
            <person name="Wrobel A."/>
            <person name="Rasinkangas P."/>
            <person name="Parkhill J."/>
            <person name="Rea M.C."/>
            <person name="O'Sullivan O."/>
            <person name="Ritari J."/>
            <person name="Douillard F.P."/>
            <person name="Paul Ross R."/>
            <person name="Yang R."/>
            <person name="Briner A.E."/>
            <person name="Felis G.E."/>
            <person name="de Vos W.M."/>
            <person name="Barrangou R."/>
            <person name="Klaenhammer T.R."/>
            <person name="Caufield P.W."/>
            <person name="Cui Y."/>
            <person name="Zhang H."/>
            <person name="O'Toole P.W."/>
        </authorList>
    </citation>
    <scope>NUCLEOTIDE SEQUENCE [LARGE SCALE GENOMIC DNA]</scope>
    <source>
        <strain evidence="1 2">DSM 19674</strain>
    </source>
</reference>
<dbReference type="RefSeq" id="WP_056951684.1">
    <property type="nucleotide sequence ID" value="NZ_AZDY01000036.1"/>
</dbReference>
<name>A0A0R1KIZ8_9LACO</name>
<dbReference type="PATRIC" id="fig|1423788.3.peg.1504"/>
<gene>
    <name evidence="1" type="ORF">FC78_GL001458</name>
</gene>